<dbReference type="GO" id="GO:0060271">
    <property type="term" value="P:cilium assembly"/>
    <property type="evidence" value="ECO:0007669"/>
    <property type="project" value="TreeGrafter"/>
</dbReference>
<sequence>LLHKERRKSEEDVQEKTEHRDGKVEEVLTDGRGIITFRDGTKKEISADKRMTVVSFFNGDVKKIMPDQRVIYYYADAQTTHTAYPNGLEVLKFPNNQIEKHHPDGTQEITFPDHTVKCLYSGGLEETFFPDGTVVKVEKNGDKIMVFSNGQKEIHTAQFKRREYPDGTVKTVYSNGRQETKYASGRVRIKDEEGNIILRKK</sequence>
<feature type="non-terminal residue" evidence="4">
    <location>
        <position position="201"/>
    </location>
</feature>
<feature type="domain" description="Centromere protein J C-terminal" evidence="3">
    <location>
        <begin position="123"/>
        <end position="155"/>
    </location>
</feature>
<feature type="domain" description="Centromere protein J C-terminal" evidence="3">
    <location>
        <begin position="85"/>
        <end position="113"/>
    </location>
</feature>
<comment type="caution">
    <text evidence="4">The sequence shown here is derived from an EMBL/GenBank/DDBJ whole genome shotgun (WGS) entry which is preliminary data.</text>
</comment>
<feature type="domain" description="Centromere protein J C-terminal" evidence="3">
    <location>
        <begin position="11"/>
        <end position="45"/>
    </location>
</feature>
<dbReference type="PANTHER" id="PTHR10331:SF25">
    <property type="entry name" value="T-COMPLEX PROTEIN 10A-RELATED"/>
    <property type="match status" value="1"/>
</dbReference>
<feature type="non-terminal residue" evidence="4">
    <location>
        <position position="1"/>
    </location>
</feature>
<dbReference type="GO" id="GO:0015631">
    <property type="term" value="F:tubulin binding"/>
    <property type="evidence" value="ECO:0007669"/>
    <property type="project" value="TreeGrafter"/>
</dbReference>
<dbReference type="Gene3D" id="2.60.450.20">
    <property type="match status" value="1"/>
</dbReference>
<dbReference type="EMBL" id="VWZH01000011">
    <property type="protein sequence ID" value="NXG28042.1"/>
    <property type="molecule type" value="Genomic_DNA"/>
</dbReference>
<dbReference type="AlphaFoldDB" id="A0A7K9AJK7"/>
<accession>A0A7K9AJK7</accession>
<dbReference type="PANTHER" id="PTHR10331">
    <property type="entry name" value="T COMPLEX PROTEIN 10"/>
    <property type="match status" value="1"/>
</dbReference>
<protein>
    <submittedName>
        <fullName evidence="4">CENPJ protein</fullName>
    </submittedName>
</protein>
<feature type="region of interest" description="Disordered" evidence="2">
    <location>
        <begin position="1"/>
        <end position="23"/>
    </location>
</feature>
<evidence type="ECO:0000313" key="5">
    <source>
        <dbReference type="Proteomes" id="UP000543287"/>
    </source>
</evidence>
<proteinExistence type="inferred from homology"/>
<comment type="similarity">
    <text evidence="1">Belongs to the TCP10 family.</text>
</comment>
<dbReference type="Proteomes" id="UP000543287">
    <property type="component" value="Unassembled WGS sequence"/>
</dbReference>
<gene>
    <name evidence="4" type="primary">Cenpj_2</name>
    <name evidence="4" type="ORF">DRONOV_R05794</name>
</gene>
<reference evidence="4 5" key="1">
    <citation type="submission" date="2019-09" db="EMBL/GenBank/DDBJ databases">
        <title>Bird 10,000 Genomes (B10K) Project - Family phase.</title>
        <authorList>
            <person name="Zhang G."/>
        </authorList>
    </citation>
    <scope>NUCLEOTIDE SEQUENCE [LARGE SCALE GENOMIC DNA]</scope>
    <source>
        <strain evidence="4">B10K-LSUMZ-23963</strain>
        <tissue evidence="4">Muscle</tissue>
    </source>
</reference>
<dbReference type="InterPro" id="IPR047002">
    <property type="entry name" value="Tcp10_C_sf"/>
</dbReference>
<evidence type="ECO:0000256" key="2">
    <source>
        <dbReference type="SAM" id="MobiDB-lite"/>
    </source>
</evidence>
<evidence type="ECO:0000256" key="1">
    <source>
        <dbReference type="ARBA" id="ARBA00005627"/>
    </source>
</evidence>
<dbReference type="Pfam" id="PF07202">
    <property type="entry name" value="Tcp10_C"/>
    <property type="match status" value="4"/>
</dbReference>
<dbReference type="GO" id="GO:0005813">
    <property type="term" value="C:centrosome"/>
    <property type="evidence" value="ECO:0007669"/>
    <property type="project" value="TreeGrafter"/>
</dbReference>
<name>A0A7K9AJK7_DRONO</name>
<evidence type="ECO:0000313" key="4">
    <source>
        <dbReference type="EMBL" id="NXG28042.1"/>
    </source>
</evidence>
<dbReference type="InterPro" id="IPR009852">
    <property type="entry name" value="CENPJ_C_dom"/>
</dbReference>
<dbReference type="InterPro" id="IPR026581">
    <property type="entry name" value="TCP10L/CENPJ"/>
</dbReference>
<evidence type="ECO:0000259" key="3">
    <source>
        <dbReference type="Pfam" id="PF07202"/>
    </source>
</evidence>
<feature type="compositionally biased region" description="Basic and acidic residues" evidence="2">
    <location>
        <begin position="7"/>
        <end position="23"/>
    </location>
</feature>
<feature type="domain" description="Centromere protein J C-terminal" evidence="3">
    <location>
        <begin position="160"/>
        <end position="189"/>
    </location>
</feature>
<organism evidence="4 5">
    <name type="scientific">Dromaius novaehollandiae</name>
    <name type="common">Emu</name>
    <dbReference type="NCBI Taxonomy" id="8790"/>
    <lineage>
        <taxon>Eukaryota</taxon>
        <taxon>Metazoa</taxon>
        <taxon>Chordata</taxon>
        <taxon>Craniata</taxon>
        <taxon>Vertebrata</taxon>
        <taxon>Euteleostomi</taxon>
        <taxon>Archelosauria</taxon>
        <taxon>Archosauria</taxon>
        <taxon>Dinosauria</taxon>
        <taxon>Saurischia</taxon>
        <taxon>Theropoda</taxon>
        <taxon>Coelurosauria</taxon>
        <taxon>Aves</taxon>
        <taxon>Palaeognathae</taxon>
        <taxon>Casuariiformes</taxon>
        <taxon>Dromaiidae</taxon>
        <taxon>Dromaius</taxon>
    </lineage>
</organism>
<dbReference type="GO" id="GO:0005814">
    <property type="term" value="C:centriole"/>
    <property type="evidence" value="ECO:0007669"/>
    <property type="project" value="TreeGrafter"/>
</dbReference>
<dbReference type="GO" id="GO:0061511">
    <property type="term" value="P:centriole elongation"/>
    <property type="evidence" value="ECO:0007669"/>
    <property type="project" value="TreeGrafter"/>
</dbReference>